<dbReference type="CDD" id="cd01392">
    <property type="entry name" value="HTH_LacI"/>
    <property type="match status" value="1"/>
</dbReference>
<dbReference type="InterPro" id="IPR010982">
    <property type="entry name" value="Lambda_DNA-bd_dom_sf"/>
</dbReference>
<dbReference type="Gene3D" id="3.40.50.2300">
    <property type="match status" value="2"/>
</dbReference>
<dbReference type="PANTHER" id="PTHR30146:SF109">
    <property type="entry name" value="HTH-TYPE TRANSCRIPTIONAL REGULATOR GALS"/>
    <property type="match status" value="1"/>
</dbReference>
<dbReference type="InterPro" id="IPR046335">
    <property type="entry name" value="LacI/GalR-like_sensor"/>
</dbReference>
<dbReference type="GO" id="GO:0003700">
    <property type="term" value="F:DNA-binding transcription factor activity"/>
    <property type="evidence" value="ECO:0007669"/>
    <property type="project" value="TreeGrafter"/>
</dbReference>
<evidence type="ECO:0000313" key="6">
    <source>
        <dbReference type="Proteomes" id="UP000665026"/>
    </source>
</evidence>
<sequence length="337" mass="36220">MTKKPTLANVANQAGVSIATASQVLRGTGRISDTTRNLVKAAAKKLNYVPDARAASMRSGANHEIGLSIHKIANRFNAEIISGASDLLEDEGYLLSVLDARDDVVRQRKQLEAFIRSSRGGLIWVPAADTPESTFDLLNTHGLPSVTFLRRPEFGELDHVGIENAAATFAATNHLLDLGHTKIAYLGGEANVDVRSERIEGCRKALNARGIDDIHIVDCQDSRSAGIEAMHNLMKQHPEVTAVVCNGDMVAIGASLAIGQVGMRPGREISVVGFDDTPDAKYATYPLTTLAVSPYELGRKLARVLLERMNEPNMPPSTTLVPAKLVERETTGAPPAK</sequence>
<reference evidence="5" key="1">
    <citation type="submission" date="2020-07" db="EMBL/GenBank/DDBJ databases">
        <title>Genome sequences of bacteria associated with the marine, planktonic diatom Thalassiosira profunda strain ECT2AJA-044.</title>
        <authorList>
            <person name="Gargas C.B."/>
            <person name="Roberts W.R."/>
            <person name="Alverson A.J."/>
        </authorList>
    </citation>
    <scope>NUCLEOTIDE SEQUENCE</scope>
    <source>
        <strain evidence="5">ECT2AJA-044</strain>
    </source>
</reference>
<accession>A0A975I6N1</accession>
<evidence type="ECO:0000256" key="1">
    <source>
        <dbReference type="ARBA" id="ARBA00023015"/>
    </source>
</evidence>
<dbReference type="EMBL" id="CP060010">
    <property type="protein sequence ID" value="QTN35094.1"/>
    <property type="molecule type" value="Genomic_DNA"/>
</dbReference>
<dbReference type="SUPFAM" id="SSF47413">
    <property type="entry name" value="lambda repressor-like DNA-binding domains"/>
    <property type="match status" value="1"/>
</dbReference>
<gene>
    <name evidence="5" type="ORF">HZ995_11425</name>
</gene>
<name>A0A975I6N1_9RHOB</name>
<dbReference type="SUPFAM" id="SSF53822">
    <property type="entry name" value="Periplasmic binding protein-like I"/>
    <property type="match status" value="1"/>
</dbReference>
<dbReference type="AlphaFoldDB" id="A0A975I6N1"/>
<feature type="domain" description="HTH lacI-type" evidence="4">
    <location>
        <begin position="5"/>
        <end position="59"/>
    </location>
</feature>
<evidence type="ECO:0000256" key="2">
    <source>
        <dbReference type="ARBA" id="ARBA00023125"/>
    </source>
</evidence>
<keyword evidence="3" id="KW-0804">Transcription</keyword>
<keyword evidence="2 5" id="KW-0238">DNA-binding</keyword>
<dbReference type="Pfam" id="PF13377">
    <property type="entry name" value="Peripla_BP_3"/>
    <property type="match status" value="1"/>
</dbReference>
<dbReference type="PROSITE" id="PS50932">
    <property type="entry name" value="HTH_LACI_2"/>
    <property type="match status" value="1"/>
</dbReference>
<organism evidence="5 6">
    <name type="scientific">Cognatishimia activa</name>
    <dbReference type="NCBI Taxonomy" id="1715691"/>
    <lineage>
        <taxon>Bacteria</taxon>
        <taxon>Pseudomonadati</taxon>
        <taxon>Pseudomonadota</taxon>
        <taxon>Alphaproteobacteria</taxon>
        <taxon>Rhodobacterales</taxon>
        <taxon>Paracoccaceae</taxon>
        <taxon>Cognatishimia</taxon>
    </lineage>
</organism>
<dbReference type="SMART" id="SM00354">
    <property type="entry name" value="HTH_LACI"/>
    <property type="match status" value="1"/>
</dbReference>
<evidence type="ECO:0000256" key="3">
    <source>
        <dbReference type="ARBA" id="ARBA00023163"/>
    </source>
</evidence>
<dbReference type="Pfam" id="PF00356">
    <property type="entry name" value="LacI"/>
    <property type="match status" value="1"/>
</dbReference>
<dbReference type="RefSeq" id="WP_209355780.1">
    <property type="nucleotide sequence ID" value="NZ_CP060010.1"/>
</dbReference>
<dbReference type="PANTHER" id="PTHR30146">
    <property type="entry name" value="LACI-RELATED TRANSCRIPTIONAL REPRESSOR"/>
    <property type="match status" value="1"/>
</dbReference>
<keyword evidence="1" id="KW-0805">Transcription regulation</keyword>
<evidence type="ECO:0000259" key="4">
    <source>
        <dbReference type="PROSITE" id="PS50932"/>
    </source>
</evidence>
<proteinExistence type="predicted"/>
<dbReference type="GO" id="GO:0000976">
    <property type="term" value="F:transcription cis-regulatory region binding"/>
    <property type="evidence" value="ECO:0007669"/>
    <property type="project" value="TreeGrafter"/>
</dbReference>
<dbReference type="KEGG" id="cact:HZ995_11425"/>
<evidence type="ECO:0000313" key="5">
    <source>
        <dbReference type="EMBL" id="QTN35094.1"/>
    </source>
</evidence>
<dbReference type="InterPro" id="IPR000843">
    <property type="entry name" value="HTH_LacI"/>
</dbReference>
<dbReference type="Gene3D" id="1.10.260.40">
    <property type="entry name" value="lambda repressor-like DNA-binding domains"/>
    <property type="match status" value="1"/>
</dbReference>
<protein>
    <submittedName>
        <fullName evidence="5">LacI family DNA-binding transcriptional regulator</fullName>
    </submittedName>
</protein>
<dbReference type="InterPro" id="IPR028082">
    <property type="entry name" value="Peripla_BP_I"/>
</dbReference>
<dbReference type="Proteomes" id="UP000665026">
    <property type="component" value="Chromosome"/>
</dbReference>